<gene>
    <name evidence="1" type="ORF">BaRGS_00040593</name>
</gene>
<name>A0ABD0IZ43_9CAEN</name>
<evidence type="ECO:0000313" key="1">
    <source>
        <dbReference type="EMBL" id="KAK7440938.1"/>
    </source>
</evidence>
<reference evidence="1 2" key="1">
    <citation type="journal article" date="2023" name="Sci. Data">
        <title>Genome assembly of the Korean intertidal mud-creeper Batillaria attramentaria.</title>
        <authorList>
            <person name="Patra A.K."/>
            <person name="Ho P.T."/>
            <person name="Jun S."/>
            <person name="Lee S.J."/>
            <person name="Kim Y."/>
            <person name="Won Y.J."/>
        </authorList>
    </citation>
    <scope>NUCLEOTIDE SEQUENCE [LARGE SCALE GENOMIC DNA]</scope>
    <source>
        <strain evidence="1">Wonlab-2016</strain>
    </source>
</reference>
<organism evidence="1 2">
    <name type="scientific">Batillaria attramentaria</name>
    <dbReference type="NCBI Taxonomy" id="370345"/>
    <lineage>
        <taxon>Eukaryota</taxon>
        <taxon>Metazoa</taxon>
        <taxon>Spiralia</taxon>
        <taxon>Lophotrochozoa</taxon>
        <taxon>Mollusca</taxon>
        <taxon>Gastropoda</taxon>
        <taxon>Caenogastropoda</taxon>
        <taxon>Sorbeoconcha</taxon>
        <taxon>Cerithioidea</taxon>
        <taxon>Batillariidae</taxon>
        <taxon>Batillaria</taxon>
    </lineage>
</organism>
<dbReference type="Proteomes" id="UP001519460">
    <property type="component" value="Unassembled WGS sequence"/>
</dbReference>
<keyword evidence="2" id="KW-1185">Reference proteome</keyword>
<dbReference type="EMBL" id="JACVVK020000863">
    <property type="protein sequence ID" value="KAK7440938.1"/>
    <property type="molecule type" value="Genomic_DNA"/>
</dbReference>
<evidence type="ECO:0000313" key="2">
    <source>
        <dbReference type="Proteomes" id="UP001519460"/>
    </source>
</evidence>
<proteinExistence type="predicted"/>
<protein>
    <submittedName>
        <fullName evidence="1">Uncharacterized protein</fullName>
    </submittedName>
</protein>
<sequence length="263" mass="30575">MNPLAVAQHLPPAGAPVGYPFPTVDQYNQALDDNAIWPQFEWWRTDFDYLYGPYLGYVIGQTLSTRESVNQVANLTLNGFTGHWYIPIPNTFKPTQHVFVESLIDTIARHFYPRLVAQQTYPMYQLLLHRDQPTGPDDFDLVFTTALMSGTDLVRNLDQVFNTNPATINQDLPYWKSHSGSKGDLELHDLIETIINTPNPDQNLYWELHVWFVHLQDQLHAHPSLHMHENDFIQFARLLQGDYSLRVRALGYQRPIFFLPRWV</sequence>
<accession>A0ABD0IZ43</accession>
<comment type="caution">
    <text evidence="1">The sequence shown here is derived from an EMBL/GenBank/DDBJ whole genome shotgun (WGS) entry which is preliminary data.</text>
</comment>
<dbReference type="AlphaFoldDB" id="A0ABD0IZ43"/>